<dbReference type="EMBL" id="CAJOBA010055399">
    <property type="protein sequence ID" value="CAF4283197.1"/>
    <property type="molecule type" value="Genomic_DNA"/>
</dbReference>
<comment type="caution">
    <text evidence="2">The sequence shown here is derived from an EMBL/GenBank/DDBJ whole genome shotgun (WGS) entry which is preliminary data.</text>
</comment>
<evidence type="ECO:0000313" key="4">
    <source>
        <dbReference type="EMBL" id="CAF4442330.1"/>
    </source>
</evidence>
<dbReference type="Proteomes" id="UP000682733">
    <property type="component" value="Unassembled WGS sequence"/>
</dbReference>
<reference evidence="2" key="1">
    <citation type="submission" date="2021-02" db="EMBL/GenBank/DDBJ databases">
        <authorList>
            <person name="Nowell W R."/>
        </authorList>
    </citation>
    <scope>NUCLEOTIDE SEQUENCE</scope>
</reference>
<evidence type="ECO:0000313" key="1">
    <source>
        <dbReference type="EMBL" id="CAF1494114.1"/>
    </source>
</evidence>
<dbReference type="Proteomes" id="UP000663829">
    <property type="component" value="Unassembled WGS sequence"/>
</dbReference>
<dbReference type="OrthoDB" id="9996674at2759"/>
<dbReference type="Proteomes" id="UP000677228">
    <property type="component" value="Unassembled WGS sequence"/>
</dbReference>
<accession>A0A815YWZ4</accession>
<dbReference type="EMBL" id="CAJOBC010096737">
    <property type="protein sequence ID" value="CAF4442330.1"/>
    <property type="molecule type" value="Genomic_DNA"/>
</dbReference>
<dbReference type="EMBL" id="CAJNOK010033426">
    <property type="protein sequence ID" value="CAF1494114.1"/>
    <property type="molecule type" value="Genomic_DNA"/>
</dbReference>
<sequence length="179" mass="20530">RKGCNSIVRAHLHSKSFLESNNVNHNHPPDEIANKRKLLLDKIKERIVTEPTSVIAIIEQEYAKANLSKDEQYQFLLPSAQVSLASTMHKLRVRQVPPNPDDQLFDVPALFKLTHSGEDFILYDTTKADLGERLMIFSTSEFLKMLCECDVIYLNGTFKTRPLLFKQFYVIKGKHRGEG</sequence>
<evidence type="ECO:0000313" key="3">
    <source>
        <dbReference type="EMBL" id="CAF4283197.1"/>
    </source>
</evidence>
<feature type="non-terminal residue" evidence="2">
    <location>
        <position position="179"/>
    </location>
</feature>
<organism evidence="2 5">
    <name type="scientific">Didymodactylos carnosus</name>
    <dbReference type="NCBI Taxonomy" id="1234261"/>
    <lineage>
        <taxon>Eukaryota</taxon>
        <taxon>Metazoa</taxon>
        <taxon>Spiralia</taxon>
        <taxon>Gnathifera</taxon>
        <taxon>Rotifera</taxon>
        <taxon>Eurotatoria</taxon>
        <taxon>Bdelloidea</taxon>
        <taxon>Philodinida</taxon>
        <taxon>Philodinidae</taxon>
        <taxon>Didymodactylos</taxon>
    </lineage>
</organism>
<evidence type="ECO:0000313" key="2">
    <source>
        <dbReference type="EMBL" id="CAF1576883.1"/>
    </source>
</evidence>
<keyword evidence="5" id="KW-1185">Reference proteome</keyword>
<evidence type="ECO:0000313" key="5">
    <source>
        <dbReference type="Proteomes" id="UP000663829"/>
    </source>
</evidence>
<dbReference type="EMBL" id="CAJNOQ010030840">
    <property type="protein sequence ID" value="CAF1576883.1"/>
    <property type="molecule type" value="Genomic_DNA"/>
</dbReference>
<gene>
    <name evidence="2" type="ORF">GPM918_LOCUS40794</name>
    <name evidence="1" type="ORF">OVA965_LOCUS36639</name>
    <name evidence="4" type="ORF">SRO942_LOCUS41775</name>
    <name evidence="3" type="ORF">TMI583_LOCUS37657</name>
</gene>
<proteinExistence type="predicted"/>
<dbReference type="Proteomes" id="UP000681722">
    <property type="component" value="Unassembled WGS sequence"/>
</dbReference>
<name>A0A815YWZ4_9BILA</name>
<protein>
    <submittedName>
        <fullName evidence="2">Uncharacterized protein</fullName>
    </submittedName>
</protein>
<dbReference type="AlphaFoldDB" id="A0A815YWZ4"/>